<dbReference type="PANTHER" id="PTHR35562:SF2">
    <property type="entry name" value="DNA ENDONUCLEASE SMRA-RELATED"/>
    <property type="match status" value="1"/>
</dbReference>
<keyword evidence="3" id="KW-1185">Reference proteome</keyword>
<dbReference type="EMBL" id="SACN01000006">
    <property type="protein sequence ID" value="RVT89184.1"/>
    <property type="molecule type" value="Genomic_DNA"/>
</dbReference>
<evidence type="ECO:0000313" key="3">
    <source>
        <dbReference type="Proteomes" id="UP000282971"/>
    </source>
</evidence>
<sequence length="192" mass="20878">MPRRRGPDLEPEEAALWERVTETVRPIRKRALPRPTPVLADPSVAPAIIAKAPKGRVPPVRAVTPKPLPPRDLTIDGLDGGWDRRLLKGLARPDRTLDLHGHTLATAHRAFDAGLRDALADGVRVLLLVTGRPPREADERRNGAARRGAIRGEVDSWIAASPHADRIAAVRGAHPRHGGAGALYLILRRPRG</sequence>
<comment type="caution">
    <text evidence="2">The sequence shown here is derived from an EMBL/GenBank/DDBJ whole genome shotgun (WGS) entry which is preliminary data.</text>
</comment>
<dbReference type="InterPro" id="IPR036063">
    <property type="entry name" value="Smr_dom_sf"/>
</dbReference>
<evidence type="ECO:0000313" key="2">
    <source>
        <dbReference type="EMBL" id="RVT89184.1"/>
    </source>
</evidence>
<dbReference type="Proteomes" id="UP000282971">
    <property type="component" value="Unassembled WGS sequence"/>
</dbReference>
<dbReference type="SUPFAM" id="SSF160443">
    <property type="entry name" value="SMR domain-like"/>
    <property type="match status" value="1"/>
</dbReference>
<dbReference type="PROSITE" id="PS50828">
    <property type="entry name" value="SMR"/>
    <property type="match status" value="1"/>
</dbReference>
<reference evidence="2 3" key="1">
    <citation type="submission" date="2019-01" db="EMBL/GenBank/DDBJ databases">
        <authorList>
            <person name="Chen W.-M."/>
        </authorList>
    </citation>
    <scope>NUCLEOTIDE SEQUENCE [LARGE SCALE GENOMIC DNA]</scope>
    <source>
        <strain evidence="2 3">CCP-7</strain>
    </source>
</reference>
<dbReference type="PANTHER" id="PTHR35562">
    <property type="entry name" value="DNA ENDONUCLEASE SMRA-RELATED"/>
    <property type="match status" value="1"/>
</dbReference>
<dbReference type="InterPro" id="IPR002625">
    <property type="entry name" value="Smr_dom"/>
</dbReference>
<protein>
    <submittedName>
        <fullName evidence="2">DNA mismatch repair protein MutS</fullName>
    </submittedName>
</protein>
<dbReference type="Gene3D" id="3.30.1370.110">
    <property type="match status" value="1"/>
</dbReference>
<accession>A0A437LUX3</accession>
<gene>
    <name evidence="2" type="ORF">EOD43_23005</name>
</gene>
<dbReference type="Pfam" id="PF01713">
    <property type="entry name" value="Smr"/>
    <property type="match status" value="1"/>
</dbReference>
<feature type="domain" description="Smr" evidence="1">
    <location>
        <begin position="97"/>
        <end position="188"/>
    </location>
</feature>
<name>A0A437LUX3_9SPHN</name>
<dbReference type="OrthoDB" id="7165597at2"/>
<evidence type="ECO:0000259" key="1">
    <source>
        <dbReference type="PROSITE" id="PS50828"/>
    </source>
</evidence>
<organism evidence="2 3">
    <name type="scientific">Sphingomonas crocodyli</name>
    <dbReference type="NCBI Taxonomy" id="1979270"/>
    <lineage>
        <taxon>Bacteria</taxon>
        <taxon>Pseudomonadati</taxon>
        <taxon>Pseudomonadota</taxon>
        <taxon>Alphaproteobacteria</taxon>
        <taxon>Sphingomonadales</taxon>
        <taxon>Sphingomonadaceae</taxon>
        <taxon>Sphingomonas</taxon>
    </lineage>
</organism>
<dbReference type="AlphaFoldDB" id="A0A437LUX3"/>
<proteinExistence type="predicted"/>